<protein>
    <submittedName>
        <fullName evidence="1">Uncharacterized protein</fullName>
    </submittedName>
</protein>
<dbReference type="AlphaFoldDB" id="A0A1H9MRP6"/>
<gene>
    <name evidence="1" type="ORF">SAMN04244573_03234</name>
</gene>
<reference evidence="1 2" key="1">
    <citation type="submission" date="2016-10" db="EMBL/GenBank/DDBJ databases">
        <authorList>
            <person name="de Groot N.N."/>
        </authorList>
    </citation>
    <scope>NUCLEOTIDE SEQUENCE [LARGE SCALE GENOMIC DNA]</scope>
    <source>
        <strain evidence="1 2">DSM 378</strain>
    </source>
</reference>
<proteinExistence type="predicted"/>
<dbReference type="RefSeq" id="WP_090623814.1">
    <property type="nucleotide sequence ID" value="NZ_FOFJ01000036.1"/>
</dbReference>
<sequence>MKIDLPSIAEQQAWIFEEATKEAITQLKTNLQAPRIAPQTELDESAYSRAHLLREREGWEAPHQDIVAAYFRHFQKHFPEYNTDKKLAALLGLSGDRRVREFKEGSRKVPYGVWRAFLVMTGRAPQDVLPVLAYMA</sequence>
<accession>A0A1H9MRP6</accession>
<organism evidence="1 2">
    <name type="scientific">Azotobacter beijerinckii</name>
    <dbReference type="NCBI Taxonomy" id="170623"/>
    <lineage>
        <taxon>Bacteria</taxon>
        <taxon>Pseudomonadati</taxon>
        <taxon>Pseudomonadota</taxon>
        <taxon>Gammaproteobacteria</taxon>
        <taxon>Pseudomonadales</taxon>
        <taxon>Pseudomonadaceae</taxon>
        <taxon>Azotobacter</taxon>
    </lineage>
</organism>
<name>A0A1H9MRP6_9GAMM</name>
<evidence type="ECO:0000313" key="2">
    <source>
        <dbReference type="Proteomes" id="UP000199267"/>
    </source>
</evidence>
<dbReference type="Proteomes" id="UP000199267">
    <property type="component" value="Unassembled WGS sequence"/>
</dbReference>
<dbReference type="EMBL" id="FOFJ01000036">
    <property type="protein sequence ID" value="SER26085.1"/>
    <property type="molecule type" value="Genomic_DNA"/>
</dbReference>
<evidence type="ECO:0000313" key="1">
    <source>
        <dbReference type="EMBL" id="SER26085.1"/>
    </source>
</evidence>